<reference evidence="2" key="1">
    <citation type="submission" date="2016-04" db="EMBL/GenBank/DDBJ databases">
        <authorList>
            <person name="Chen L."/>
            <person name="Zhuang W."/>
            <person name="Wang G."/>
        </authorList>
    </citation>
    <scope>NUCLEOTIDE SEQUENCE [LARGE SCALE GENOMIC DNA]</scope>
    <source>
        <strain evidence="2">208</strain>
    </source>
</reference>
<name>A0A1V9FCS6_9BACT</name>
<organism evidence="1 2">
    <name type="scientific">Niastella populi</name>
    <dbReference type="NCBI Taxonomy" id="550983"/>
    <lineage>
        <taxon>Bacteria</taxon>
        <taxon>Pseudomonadati</taxon>
        <taxon>Bacteroidota</taxon>
        <taxon>Chitinophagia</taxon>
        <taxon>Chitinophagales</taxon>
        <taxon>Chitinophagaceae</taxon>
        <taxon>Niastella</taxon>
    </lineage>
</organism>
<dbReference type="EMBL" id="LWBP01000203">
    <property type="protein sequence ID" value="OQP56183.1"/>
    <property type="molecule type" value="Genomic_DNA"/>
</dbReference>
<dbReference type="Proteomes" id="UP000192276">
    <property type="component" value="Unassembled WGS sequence"/>
</dbReference>
<evidence type="ECO:0000313" key="2">
    <source>
        <dbReference type="Proteomes" id="UP000192276"/>
    </source>
</evidence>
<dbReference type="AlphaFoldDB" id="A0A1V9FCS6"/>
<keyword evidence="2" id="KW-1185">Reference proteome</keyword>
<evidence type="ECO:0008006" key="3">
    <source>
        <dbReference type="Google" id="ProtNLM"/>
    </source>
</evidence>
<dbReference type="OrthoDB" id="277390at2"/>
<dbReference type="Pfam" id="PF07209">
    <property type="entry name" value="DUF1415"/>
    <property type="match status" value="1"/>
</dbReference>
<gene>
    <name evidence="1" type="ORF">A4R26_26460</name>
</gene>
<sequence length="180" mass="21268">MGNDQQIIEQTKNWIQKIVIGLNFCPFANREFKNNAIHYQVEHSAKRTDARDAILKECKRLYRDKNIATTLLIFPNAFHEFDDYLQLIAFAEKLLQQKGYDGVYQLATFHPLYQFEGSAPDDPANYTNRSIYPMLHFLREDQIRKAVQFYGNAEEIPKRNIQFAREKGEVYMKMLRDSCF</sequence>
<evidence type="ECO:0000313" key="1">
    <source>
        <dbReference type="EMBL" id="OQP56183.1"/>
    </source>
</evidence>
<accession>A0A1V9FCS6</accession>
<dbReference type="InterPro" id="IPR009858">
    <property type="entry name" value="DUF1415"/>
</dbReference>
<comment type="caution">
    <text evidence="1">The sequence shown here is derived from an EMBL/GenBank/DDBJ whole genome shotgun (WGS) entry which is preliminary data.</text>
</comment>
<dbReference type="RefSeq" id="WP_081169058.1">
    <property type="nucleotide sequence ID" value="NZ_LWBP01000203.1"/>
</dbReference>
<proteinExistence type="predicted"/>
<protein>
    <recommendedName>
        <fullName evidence="3">Peptidase</fullName>
    </recommendedName>
</protein>